<dbReference type="InterPro" id="IPR019396">
    <property type="entry name" value="TM_Fragile-X-F-assoc"/>
</dbReference>
<evidence type="ECO:0000256" key="6">
    <source>
        <dbReference type="SAM" id="MobiDB-lite"/>
    </source>
</evidence>
<evidence type="ECO:0000256" key="5">
    <source>
        <dbReference type="ARBA" id="ARBA00023288"/>
    </source>
</evidence>
<name>A0A422PSM6_9TRYP</name>
<dbReference type="SUPFAM" id="SSF46565">
    <property type="entry name" value="Chaperone J-domain"/>
    <property type="match status" value="1"/>
</dbReference>
<dbReference type="Gene3D" id="1.10.287.110">
    <property type="entry name" value="DnaJ domain"/>
    <property type="match status" value="1"/>
</dbReference>
<feature type="transmembrane region" description="Helical" evidence="7">
    <location>
        <begin position="271"/>
        <end position="293"/>
    </location>
</feature>
<feature type="transmembrane region" description="Helical" evidence="7">
    <location>
        <begin position="314"/>
        <end position="333"/>
    </location>
</feature>
<sequence>MLQRNCSGSLYAMLEVTRDATPQEIRRAYHRLALRLHPDKTGGTTTEQFKLLQEAQSILSDPNQRRVYDTFGRVGVDSIRQFGDVLVPLTPAAIRAAIFFTAFWISLLLLTLVLVIVKLDYDKGWPWAAVFAPLWAALIPPLLIGGVLLFHGAAQRELASVMLGTEFLLFIAAVVMFVVGLSGALPWTVALAPGAGLYVLESCRVLSFFFPSQFRSRFFEAIDPEMSICSSRMYWVFFLQTVFEKVCGFTFLTLALLRAAQKEGKDGSKLLSFWLVFTPLLVYFGCMAFVASVQRCLALTEEGQSSIVNRLCQALAAAMHYGTLLFMLCMLAAKCEAEQNHVVTGLHPSALLMLFPLLFILAFAVLLTSCMCCFFERLLGDLSAMETTEGSETFTPPGDNTFARGNFMYDAMPDDHANGGGKGGGVAESPRAYREARVADTTPLRTAYQGS</sequence>
<organism evidence="9 10">
    <name type="scientific">Trypanosoma conorhini</name>
    <dbReference type="NCBI Taxonomy" id="83891"/>
    <lineage>
        <taxon>Eukaryota</taxon>
        <taxon>Discoba</taxon>
        <taxon>Euglenozoa</taxon>
        <taxon>Kinetoplastea</taxon>
        <taxon>Metakinetoplastina</taxon>
        <taxon>Trypanosomatida</taxon>
        <taxon>Trypanosomatidae</taxon>
        <taxon>Trypanosoma</taxon>
    </lineage>
</organism>
<dbReference type="RefSeq" id="XP_029229293.1">
    <property type="nucleotide sequence ID" value="XM_029370562.1"/>
</dbReference>
<keyword evidence="10" id="KW-1185">Reference proteome</keyword>
<dbReference type="PROSITE" id="PS50076">
    <property type="entry name" value="DNAJ_2"/>
    <property type="match status" value="1"/>
</dbReference>
<dbReference type="EMBL" id="MKKU01000172">
    <property type="protein sequence ID" value="RNF20736.1"/>
    <property type="molecule type" value="Genomic_DNA"/>
</dbReference>
<dbReference type="InterPro" id="IPR051434">
    <property type="entry name" value="DnaJ_C_subfamily_member5"/>
</dbReference>
<evidence type="ECO:0000256" key="1">
    <source>
        <dbReference type="ARBA" id="ARBA00004635"/>
    </source>
</evidence>
<evidence type="ECO:0000256" key="7">
    <source>
        <dbReference type="SAM" id="Phobius"/>
    </source>
</evidence>
<feature type="transmembrane region" description="Helical" evidence="7">
    <location>
        <begin position="353"/>
        <end position="375"/>
    </location>
</feature>
<keyword evidence="5" id="KW-0449">Lipoprotein</keyword>
<proteinExistence type="predicted"/>
<keyword evidence="4" id="KW-0143">Chaperone</keyword>
<comment type="caution">
    <text evidence="9">The sequence shown here is derived from an EMBL/GenBank/DDBJ whole genome shotgun (WGS) entry which is preliminary data.</text>
</comment>
<evidence type="ECO:0000256" key="3">
    <source>
        <dbReference type="ARBA" id="ARBA00023139"/>
    </source>
</evidence>
<dbReference type="PANTHER" id="PTHR44027:SF7">
    <property type="entry name" value="DNAJ HOMOLOG SUBFAMILY C MEMBER 5 HOMOLOG"/>
    <property type="match status" value="1"/>
</dbReference>
<gene>
    <name evidence="9" type="ORF">Tco025E_03644</name>
</gene>
<dbReference type="SMART" id="SM00271">
    <property type="entry name" value="DnaJ"/>
    <property type="match status" value="1"/>
</dbReference>
<feature type="transmembrane region" description="Helical" evidence="7">
    <location>
        <begin position="233"/>
        <end position="259"/>
    </location>
</feature>
<dbReference type="Pfam" id="PF00226">
    <property type="entry name" value="DnaJ"/>
    <property type="match status" value="1"/>
</dbReference>
<dbReference type="Pfam" id="PF10269">
    <property type="entry name" value="Tmemb_185A"/>
    <property type="match status" value="1"/>
</dbReference>
<dbReference type="InterPro" id="IPR036869">
    <property type="entry name" value="J_dom_sf"/>
</dbReference>
<evidence type="ECO:0000256" key="4">
    <source>
        <dbReference type="ARBA" id="ARBA00023186"/>
    </source>
</evidence>
<dbReference type="CDD" id="cd06257">
    <property type="entry name" value="DnaJ"/>
    <property type="match status" value="1"/>
</dbReference>
<keyword evidence="7" id="KW-1133">Transmembrane helix</keyword>
<dbReference type="Proteomes" id="UP000284403">
    <property type="component" value="Unassembled WGS sequence"/>
</dbReference>
<dbReference type="AlphaFoldDB" id="A0A422PSM6"/>
<feature type="transmembrane region" description="Helical" evidence="7">
    <location>
        <begin position="162"/>
        <end position="185"/>
    </location>
</feature>
<protein>
    <submittedName>
        <fullName evidence="9">Heat shock protein</fullName>
    </submittedName>
</protein>
<feature type="region of interest" description="Disordered" evidence="6">
    <location>
        <begin position="418"/>
        <end position="451"/>
    </location>
</feature>
<keyword evidence="2 7" id="KW-0472">Membrane</keyword>
<keyword evidence="3" id="KW-0564">Palmitate</keyword>
<dbReference type="GO" id="GO:0016020">
    <property type="term" value="C:membrane"/>
    <property type="evidence" value="ECO:0007669"/>
    <property type="project" value="UniProtKB-SubCell"/>
</dbReference>
<evidence type="ECO:0000256" key="2">
    <source>
        <dbReference type="ARBA" id="ARBA00023136"/>
    </source>
</evidence>
<keyword evidence="7" id="KW-0812">Transmembrane</keyword>
<evidence type="ECO:0000259" key="8">
    <source>
        <dbReference type="PROSITE" id="PS50076"/>
    </source>
</evidence>
<dbReference type="PANTHER" id="PTHR44027">
    <property type="entry name" value="DNAJ HOMOLOG SUBFAMILY C MEMBER 5 HOMOLOG"/>
    <property type="match status" value="1"/>
</dbReference>
<feature type="transmembrane region" description="Helical" evidence="7">
    <location>
        <begin position="96"/>
        <end position="119"/>
    </location>
</feature>
<dbReference type="InterPro" id="IPR001623">
    <property type="entry name" value="DnaJ_domain"/>
</dbReference>
<feature type="transmembrane region" description="Helical" evidence="7">
    <location>
        <begin position="125"/>
        <end position="150"/>
    </location>
</feature>
<reference evidence="9 10" key="1">
    <citation type="journal article" date="2018" name="BMC Genomics">
        <title>Genomic comparison of Trypanosoma conorhini and Trypanosoma rangeli to Trypanosoma cruzi strains of high and low virulence.</title>
        <authorList>
            <person name="Bradwell K.R."/>
            <person name="Koparde V.N."/>
            <person name="Matveyev A.V."/>
            <person name="Serrano M.G."/>
            <person name="Alves J.M."/>
            <person name="Parikh H."/>
            <person name="Huang B."/>
            <person name="Lee V."/>
            <person name="Espinosa-Alvarez O."/>
            <person name="Ortiz P.A."/>
            <person name="Costa-Martins A.G."/>
            <person name="Teixeira M.M."/>
            <person name="Buck G.A."/>
        </authorList>
    </citation>
    <scope>NUCLEOTIDE SEQUENCE [LARGE SCALE GENOMIC DNA]</scope>
    <source>
        <strain evidence="9 10">025E</strain>
    </source>
</reference>
<dbReference type="OrthoDB" id="10250354at2759"/>
<dbReference type="PRINTS" id="PR00625">
    <property type="entry name" value="JDOMAIN"/>
</dbReference>
<accession>A0A422PSM6</accession>
<feature type="domain" description="J" evidence="8">
    <location>
        <begin position="9"/>
        <end position="72"/>
    </location>
</feature>
<dbReference type="GO" id="GO:0005737">
    <property type="term" value="C:cytoplasm"/>
    <property type="evidence" value="ECO:0007669"/>
    <property type="project" value="UniProtKB-ARBA"/>
</dbReference>
<evidence type="ECO:0000313" key="9">
    <source>
        <dbReference type="EMBL" id="RNF20736.1"/>
    </source>
</evidence>
<evidence type="ECO:0000313" key="10">
    <source>
        <dbReference type="Proteomes" id="UP000284403"/>
    </source>
</evidence>
<comment type="subcellular location">
    <subcellularLocation>
        <location evidence="1">Membrane</location>
        <topology evidence="1">Lipid-anchor</topology>
    </subcellularLocation>
</comment>
<keyword evidence="9" id="KW-0346">Stress response</keyword>
<dbReference type="GeneID" id="40317255"/>